<reference evidence="6" key="1">
    <citation type="submission" date="2025-08" db="UniProtKB">
        <authorList>
            <consortium name="RefSeq"/>
        </authorList>
    </citation>
    <scope>IDENTIFICATION</scope>
</reference>
<feature type="domain" description="Aerolysin-like C-terminal" evidence="4">
    <location>
        <begin position="179"/>
        <end position="500"/>
    </location>
</feature>
<keyword evidence="2" id="KW-1015">Disulfide bond</keyword>
<evidence type="ECO:0000313" key="5">
    <source>
        <dbReference type="Proteomes" id="UP000694888"/>
    </source>
</evidence>
<keyword evidence="5" id="KW-1185">Reference proteome</keyword>
<evidence type="ECO:0000313" key="6">
    <source>
        <dbReference type="RefSeq" id="XP_005098969.1"/>
    </source>
</evidence>
<keyword evidence="3" id="KW-0732">Signal</keyword>
<dbReference type="PANTHER" id="PTHR34007">
    <property type="entry name" value="AEROLYSIN-LIKE PROTEIN-RELATED"/>
    <property type="match status" value="1"/>
</dbReference>
<dbReference type="GeneID" id="101847822"/>
<dbReference type="Proteomes" id="UP000694888">
    <property type="component" value="Unplaced"/>
</dbReference>
<feature type="signal peptide" evidence="3">
    <location>
        <begin position="1"/>
        <end position="23"/>
    </location>
</feature>
<dbReference type="CDD" id="cd20219">
    <property type="entry name" value="PFM_physalysin-1-like"/>
    <property type="match status" value="1"/>
</dbReference>
<evidence type="ECO:0000256" key="2">
    <source>
        <dbReference type="ARBA" id="ARBA00023157"/>
    </source>
</evidence>
<organism evidence="5 6">
    <name type="scientific">Aplysia californica</name>
    <name type="common">California sea hare</name>
    <dbReference type="NCBI Taxonomy" id="6500"/>
    <lineage>
        <taxon>Eukaryota</taxon>
        <taxon>Metazoa</taxon>
        <taxon>Spiralia</taxon>
        <taxon>Lophotrochozoa</taxon>
        <taxon>Mollusca</taxon>
        <taxon>Gastropoda</taxon>
        <taxon>Heterobranchia</taxon>
        <taxon>Euthyneura</taxon>
        <taxon>Tectipleura</taxon>
        <taxon>Aplysiida</taxon>
        <taxon>Aplysioidea</taxon>
        <taxon>Aplysiidae</taxon>
        <taxon>Aplysia</taxon>
    </lineage>
</organism>
<dbReference type="PANTHER" id="PTHR34007:SF1">
    <property type="entry name" value="AEROLYSIN-LIKE PROTEIN-RELATED"/>
    <property type="match status" value="1"/>
</dbReference>
<evidence type="ECO:0000259" key="4">
    <source>
        <dbReference type="Pfam" id="PF01117"/>
    </source>
</evidence>
<proteinExistence type="inferred from homology"/>
<dbReference type="RefSeq" id="XP_005098969.1">
    <property type="nucleotide sequence ID" value="XM_005098912.2"/>
</dbReference>
<gene>
    <name evidence="6" type="primary">LOC101847822</name>
</gene>
<sequence length="547" mass="61969">MANYNVLTVVLLAIYLLPLACLACSKSRKKLEFETKLCSSSTGAIYGFPGRISEHALKNPMCRPLFSSAFETESTVANWWLVLDHKNRWAHCPPGHFLQGFKFTKGESGLYALEEGRCTKSTKYYARHDDCKIKPTHQTRRCDRGYFLAGIYKGNCCGWSCVTQLKCCKPPTTLFKVDSVETAKEKVMVRSARGLAELAWYLGYEGTKGCYGEKAGDNFEQDGTTWKAKKCQDKNNPQLKITYGDWSLSMSNVKYSNSKTTELIPQTIDSGVLRNDSPTPVTETIIRRDVSIRSVKHTVTSHWKVSVGIGMKVSYSAPFKAGGMGGEFSFNVNAEGGRETQDETGNIQERSLEVVREKDLWPHSAYQWTARMYKTRTTQYYRATVRVECTAKFNGNLRKGGGSGAHDTNYHTRYTGQKASNVEYQFGNKNKPFYVAVKEESEQWSNPWMWGDVLYRRPLVKELVGNLTEKKHYEFVLEGKFDDIQGYKVELEFGNHTKLPRPTFDDYDDTTTPVFDFNSDVLQGRDKAIVADEGPDDEESGFTPVYD</sequence>
<comment type="similarity">
    <text evidence="1">Belongs to the aerolysin family.</text>
</comment>
<name>A0ABM0JQ75_APLCA</name>
<dbReference type="InterPro" id="IPR053280">
    <property type="entry name" value="Aerolysin-like_pore-former"/>
</dbReference>
<feature type="chain" id="PRO_5047316358" evidence="3">
    <location>
        <begin position="24"/>
        <end position="547"/>
    </location>
</feature>
<dbReference type="Gene3D" id="2.170.15.10">
    <property type="entry name" value="Proaerolysin, chain A, domain 3"/>
    <property type="match status" value="1"/>
</dbReference>
<protein>
    <submittedName>
        <fullName evidence="6">Uncharacterized protein LOC101847822</fullName>
    </submittedName>
</protein>
<evidence type="ECO:0000256" key="1">
    <source>
        <dbReference type="ARBA" id="ARBA00009831"/>
    </source>
</evidence>
<accession>A0ABM0JQ75</accession>
<dbReference type="Pfam" id="PF01117">
    <property type="entry name" value="Aerolysin"/>
    <property type="match status" value="1"/>
</dbReference>
<evidence type="ECO:0000256" key="3">
    <source>
        <dbReference type="SAM" id="SignalP"/>
    </source>
</evidence>
<dbReference type="InterPro" id="IPR055267">
    <property type="entry name" value="Aerolysin-like_C"/>
</dbReference>
<dbReference type="SUPFAM" id="SSF56973">
    <property type="entry name" value="Aerolisin/ETX pore-forming domain"/>
    <property type="match status" value="1"/>
</dbReference>